<protein>
    <recommendedName>
        <fullName evidence="4">Lipoprotein</fullName>
    </recommendedName>
</protein>
<feature type="chain" id="PRO_5045557674" description="Lipoprotein" evidence="1">
    <location>
        <begin position="28"/>
        <end position="186"/>
    </location>
</feature>
<dbReference type="EMBL" id="JADQDM010000013">
    <property type="protein sequence ID" value="MBF9223295.1"/>
    <property type="molecule type" value="Genomic_DNA"/>
</dbReference>
<evidence type="ECO:0008006" key="4">
    <source>
        <dbReference type="Google" id="ProtNLM"/>
    </source>
</evidence>
<proteinExistence type="predicted"/>
<evidence type="ECO:0000256" key="1">
    <source>
        <dbReference type="SAM" id="SignalP"/>
    </source>
</evidence>
<keyword evidence="1" id="KW-0732">Signal</keyword>
<gene>
    <name evidence="2" type="ORF">I2H31_19475</name>
</gene>
<dbReference type="RefSeq" id="WP_196294733.1">
    <property type="nucleotide sequence ID" value="NZ_JADQDM010000013.1"/>
</dbReference>
<reference evidence="2 3" key="1">
    <citation type="submission" date="2020-11" db="EMBL/GenBank/DDBJ databases">
        <authorList>
            <person name="Kim M.K."/>
        </authorList>
    </citation>
    <scope>NUCLEOTIDE SEQUENCE [LARGE SCALE GENOMIC DNA]</scope>
    <source>
        <strain evidence="2 3">BT662</strain>
    </source>
</reference>
<sequence length="186" mass="19702">MPSSLALRKLFLYLCLLTLTQCSTCKNDPVPQDPAAQLPPATQTGAGTFGCLVNGQVYTPSENTGTSNFNATYDPTFQGGTLDLRAYNCSGDCASTKRTIILGGVGINKAGTYSLVSMGQQSASFFDRGRAFPCSEYDGSRGAYVNGVLIISRLSGGIISGTFNFKTAQPGCDTLRITQGRFDAKF</sequence>
<accession>A0ABS0I8L8</accession>
<evidence type="ECO:0000313" key="3">
    <source>
        <dbReference type="Proteomes" id="UP000618931"/>
    </source>
</evidence>
<comment type="caution">
    <text evidence="2">The sequence shown here is derived from an EMBL/GenBank/DDBJ whole genome shotgun (WGS) entry which is preliminary data.</text>
</comment>
<name>A0ABS0I8L8_9BACT</name>
<dbReference type="Proteomes" id="UP000618931">
    <property type="component" value="Unassembled WGS sequence"/>
</dbReference>
<organism evidence="2 3">
    <name type="scientific">Hymenobacter ruricola</name>
    <dbReference type="NCBI Taxonomy" id="2791023"/>
    <lineage>
        <taxon>Bacteria</taxon>
        <taxon>Pseudomonadati</taxon>
        <taxon>Bacteroidota</taxon>
        <taxon>Cytophagia</taxon>
        <taxon>Cytophagales</taxon>
        <taxon>Hymenobacteraceae</taxon>
        <taxon>Hymenobacter</taxon>
    </lineage>
</organism>
<feature type="signal peptide" evidence="1">
    <location>
        <begin position="1"/>
        <end position="27"/>
    </location>
</feature>
<evidence type="ECO:0000313" key="2">
    <source>
        <dbReference type="EMBL" id="MBF9223295.1"/>
    </source>
</evidence>
<keyword evidence="3" id="KW-1185">Reference proteome</keyword>